<organism evidence="3 4">
    <name type="scientific">Caballeronia sordidicola</name>
    <name type="common">Burkholderia sordidicola</name>
    <dbReference type="NCBI Taxonomy" id="196367"/>
    <lineage>
        <taxon>Bacteria</taxon>
        <taxon>Pseudomonadati</taxon>
        <taxon>Pseudomonadota</taxon>
        <taxon>Betaproteobacteria</taxon>
        <taxon>Burkholderiales</taxon>
        <taxon>Burkholderiaceae</taxon>
        <taxon>Caballeronia</taxon>
    </lineage>
</organism>
<sequence length="135" mass="14786">MRENAQRQAARDLSTIKALVDLMVQDHDLSFRAAHHVEGAVVRRAMDNRVPADLIDADMVESAAIEQLGKPLGIDAEAVRACLDPIKNVNARISTGDPSPLMLRAHASTAFERLSEAKVAINGWRDRIDQAHADL</sequence>
<evidence type="ECO:0000313" key="4">
    <source>
        <dbReference type="Proteomes" id="UP000194546"/>
    </source>
</evidence>
<dbReference type="Proteomes" id="UP000194546">
    <property type="component" value="Unassembled WGS sequence"/>
</dbReference>
<dbReference type="SUPFAM" id="SSF48557">
    <property type="entry name" value="L-aspartase-like"/>
    <property type="match status" value="1"/>
</dbReference>
<dbReference type="Pfam" id="PF14698">
    <property type="entry name" value="ASL_C2"/>
    <property type="match status" value="1"/>
</dbReference>
<accession>A0A242MSF4</accession>
<dbReference type="GO" id="GO:0016829">
    <property type="term" value="F:lyase activity"/>
    <property type="evidence" value="ECO:0007669"/>
    <property type="project" value="UniProtKB-KW"/>
</dbReference>
<feature type="domain" description="Argininosuccinate lyase C-terminal" evidence="2">
    <location>
        <begin position="18"/>
        <end position="90"/>
    </location>
</feature>
<evidence type="ECO:0000313" key="3">
    <source>
        <dbReference type="EMBL" id="OTP74299.1"/>
    </source>
</evidence>
<gene>
    <name evidence="3" type="ORF">PAMC26510_17015</name>
</gene>
<dbReference type="EMBL" id="NBTY01000088">
    <property type="protein sequence ID" value="OTP74299.1"/>
    <property type="molecule type" value="Genomic_DNA"/>
</dbReference>
<name>A0A242MSF4_CABSO</name>
<dbReference type="Gene3D" id="1.20.200.10">
    <property type="entry name" value="Fumarase/aspartase (Central domain)"/>
    <property type="match status" value="1"/>
</dbReference>
<keyword evidence="1 3" id="KW-0456">Lyase</keyword>
<evidence type="ECO:0000259" key="2">
    <source>
        <dbReference type="Pfam" id="PF14698"/>
    </source>
</evidence>
<dbReference type="AlphaFoldDB" id="A0A242MSF4"/>
<dbReference type="Gene3D" id="1.10.40.30">
    <property type="entry name" value="Fumarase/aspartase (C-terminal domain)"/>
    <property type="match status" value="1"/>
</dbReference>
<dbReference type="InterPro" id="IPR008948">
    <property type="entry name" value="L-Aspartase-like"/>
</dbReference>
<reference evidence="3 4" key="1">
    <citation type="submission" date="2017-03" db="EMBL/GenBank/DDBJ databases">
        <title>Genome analysis of strain PAMC 26510.</title>
        <authorList>
            <person name="Oh H.-M."/>
            <person name="Yang J.-A."/>
        </authorList>
    </citation>
    <scope>NUCLEOTIDE SEQUENCE [LARGE SCALE GENOMIC DNA]</scope>
    <source>
        <strain evidence="3 4">PAMC 26510</strain>
    </source>
</reference>
<comment type="caution">
    <text evidence="3">The sequence shown here is derived from an EMBL/GenBank/DDBJ whole genome shotgun (WGS) entry which is preliminary data.</text>
</comment>
<dbReference type="InterPro" id="IPR029419">
    <property type="entry name" value="Arg_succ_lyase_C"/>
</dbReference>
<evidence type="ECO:0000256" key="1">
    <source>
        <dbReference type="ARBA" id="ARBA00023239"/>
    </source>
</evidence>
<protein>
    <submittedName>
        <fullName evidence="3">Argininosuccinate lyase</fullName>
    </submittedName>
</protein>
<proteinExistence type="predicted"/>